<gene>
    <name evidence="10" type="ORF">BQ4739_LOCUS8918</name>
</gene>
<sequence>MDAKKKRTAGERRKQLKEKEENAKLLLVFGDFLVTGIWVCLSSTFGEAAEALASISGLGEFALTVTVIVSAIMMMGPMCDMFGGAMFNPIHNAAFVCAGRGTLTLNLVRMVAQIGGALGGSYLAVAITPEWLKDRFHTLPGGLKPGVQLGVGVGVEMLLGMVLNMVVLYASDAQRSKFVAYWSPVFATVLLIVTGSYFTGPSMNPAVAFSWYHHYQGHSWLEQIAVYWLAPFAGAMLGGLLYRLLLKPAEAAAVKPVRRLPPGLKAAAAGAKEE</sequence>
<keyword evidence="4" id="KW-0677">Repeat</keyword>
<evidence type="ECO:0008006" key="12">
    <source>
        <dbReference type="Google" id="ProtNLM"/>
    </source>
</evidence>
<evidence type="ECO:0000313" key="11">
    <source>
        <dbReference type="Proteomes" id="UP000256970"/>
    </source>
</evidence>
<dbReference type="GO" id="GO:0015250">
    <property type="term" value="F:water channel activity"/>
    <property type="evidence" value="ECO:0007669"/>
    <property type="project" value="InterPro"/>
</dbReference>
<evidence type="ECO:0000256" key="9">
    <source>
        <dbReference type="SAM" id="Phobius"/>
    </source>
</evidence>
<name>A0A383VVX1_TETOB</name>
<evidence type="ECO:0000256" key="4">
    <source>
        <dbReference type="ARBA" id="ARBA00022737"/>
    </source>
</evidence>
<dbReference type="PANTHER" id="PTHR46739">
    <property type="entry name" value="AQUAPORIN SIP1-1"/>
    <property type="match status" value="1"/>
</dbReference>
<organism evidence="10 11">
    <name type="scientific">Tetradesmus obliquus</name>
    <name type="common">Green alga</name>
    <name type="synonym">Acutodesmus obliquus</name>
    <dbReference type="NCBI Taxonomy" id="3088"/>
    <lineage>
        <taxon>Eukaryota</taxon>
        <taxon>Viridiplantae</taxon>
        <taxon>Chlorophyta</taxon>
        <taxon>core chlorophytes</taxon>
        <taxon>Chlorophyceae</taxon>
        <taxon>CS clade</taxon>
        <taxon>Sphaeropleales</taxon>
        <taxon>Scenedesmaceae</taxon>
        <taxon>Tetradesmus</taxon>
    </lineage>
</organism>
<keyword evidence="3 8" id="KW-0812">Transmembrane</keyword>
<comment type="similarity">
    <text evidence="7">Belongs to the MIP/aquaporin (TC 1.A.8) family. SIP (TC 1.A.8.10) subfamily.</text>
</comment>
<dbReference type="AlphaFoldDB" id="A0A383VVX1"/>
<comment type="subcellular location">
    <subcellularLocation>
        <location evidence="1">Membrane</location>
        <topology evidence="1">Multi-pass membrane protein</topology>
    </subcellularLocation>
</comment>
<feature type="transmembrane region" description="Helical" evidence="9">
    <location>
        <begin position="149"/>
        <end position="171"/>
    </location>
</feature>
<dbReference type="InterPro" id="IPR000425">
    <property type="entry name" value="MIP"/>
</dbReference>
<evidence type="ECO:0000256" key="3">
    <source>
        <dbReference type="ARBA" id="ARBA00022692"/>
    </source>
</evidence>
<proteinExistence type="inferred from homology"/>
<dbReference type="Gene3D" id="1.20.1080.10">
    <property type="entry name" value="Glycerol uptake facilitator protein"/>
    <property type="match status" value="1"/>
</dbReference>
<feature type="transmembrane region" description="Helical" evidence="9">
    <location>
        <begin position="110"/>
        <end position="129"/>
    </location>
</feature>
<feature type="transmembrane region" description="Helical" evidence="9">
    <location>
        <begin position="178"/>
        <end position="198"/>
    </location>
</feature>
<evidence type="ECO:0000256" key="5">
    <source>
        <dbReference type="ARBA" id="ARBA00022989"/>
    </source>
</evidence>
<evidence type="ECO:0000256" key="7">
    <source>
        <dbReference type="ARBA" id="ARBA00024030"/>
    </source>
</evidence>
<dbReference type="InterPro" id="IPR023271">
    <property type="entry name" value="Aquaporin-like"/>
</dbReference>
<keyword evidence="11" id="KW-1185">Reference proteome</keyword>
<reference evidence="10 11" key="1">
    <citation type="submission" date="2016-10" db="EMBL/GenBank/DDBJ databases">
        <authorList>
            <person name="Cai Z."/>
        </authorList>
    </citation>
    <scope>NUCLEOTIDE SEQUENCE [LARGE SCALE GENOMIC DNA]</scope>
</reference>
<dbReference type="EMBL" id="FNXT01000866">
    <property type="protein sequence ID" value="SZX68576.1"/>
    <property type="molecule type" value="Genomic_DNA"/>
</dbReference>
<dbReference type="Pfam" id="PF00230">
    <property type="entry name" value="MIP"/>
    <property type="match status" value="1"/>
</dbReference>
<evidence type="ECO:0000256" key="6">
    <source>
        <dbReference type="ARBA" id="ARBA00023136"/>
    </source>
</evidence>
<feature type="transmembrane region" description="Helical" evidence="9">
    <location>
        <begin position="21"/>
        <end position="45"/>
    </location>
</feature>
<evidence type="ECO:0000256" key="8">
    <source>
        <dbReference type="RuleBase" id="RU000477"/>
    </source>
</evidence>
<dbReference type="SUPFAM" id="SSF81338">
    <property type="entry name" value="Aquaporin-like"/>
    <property type="match status" value="1"/>
</dbReference>
<dbReference type="GO" id="GO:0016020">
    <property type="term" value="C:membrane"/>
    <property type="evidence" value="ECO:0007669"/>
    <property type="project" value="UniProtKB-SubCell"/>
</dbReference>
<evidence type="ECO:0000256" key="2">
    <source>
        <dbReference type="ARBA" id="ARBA00022448"/>
    </source>
</evidence>
<feature type="transmembrane region" description="Helical" evidence="9">
    <location>
        <begin position="225"/>
        <end position="245"/>
    </location>
</feature>
<dbReference type="InterPro" id="IPR044222">
    <property type="entry name" value="SIP1-1/2-like"/>
</dbReference>
<dbReference type="Proteomes" id="UP000256970">
    <property type="component" value="Unassembled WGS sequence"/>
</dbReference>
<accession>A0A383VVX1</accession>
<dbReference type="PRINTS" id="PR00783">
    <property type="entry name" value="MINTRINSICP"/>
</dbReference>
<keyword evidence="5 9" id="KW-1133">Transmembrane helix</keyword>
<evidence type="ECO:0000313" key="10">
    <source>
        <dbReference type="EMBL" id="SZX68576.1"/>
    </source>
</evidence>
<dbReference type="STRING" id="3088.A0A383VVX1"/>
<evidence type="ECO:0000256" key="1">
    <source>
        <dbReference type="ARBA" id="ARBA00004141"/>
    </source>
</evidence>
<keyword evidence="6 9" id="KW-0472">Membrane</keyword>
<protein>
    <recommendedName>
        <fullName evidence="12">Aquaporin</fullName>
    </recommendedName>
</protein>
<keyword evidence="2 8" id="KW-0813">Transport</keyword>
<dbReference type="PANTHER" id="PTHR46739:SF3">
    <property type="entry name" value="AQUAPORIN SIP1-1"/>
    <property type="match status" value="1"/>
</dbReference>